<dbReference type="OrthoDB" id="5288220at2"/>
<evidence type="ECO:0000259" key="1">
    <source>
        <dbReference type="Pfam" id="PF13401"/>
    </source>
</evidence>
<dbReference type="InterPro" id="IPR027417">
    <property type="entry name" value="P-loop_NTPase"/>
</dbReference>
<name>A0A1U9Z408_9HYPH</name>
<dbReference type="EMBL" id="CP020330">
    <property type="protein sequence ID" value="AQZ52421.1"/>
    <property type="molecule type" value="Genomic_DNA"/>
</dbReference>
<dbReference type="KEGG" id="mmed:Mame_03106"/>
<dbReference type="Gene3D" id="3.40.50.300">
    <property type="entry name" value="P-loop containing nucleotide triphosphate hydrolases"/>
    <property type="match status" value="1"/>
</dbReference>
<evidence type="ECO:0000313" key="3">
    <source>
        <dbReference type="Proteomes" id="UP000191135"/>
    </source>
</evidence>
<reference evidence="2 3" key="1">
    <citation type="submission" date="2017-03" db="EMBL/GenBank/DDBJ databases">
        <title>Foreign affairs: Plasmid Transfer between Roseobacters and Rhizobia.</title>
        <authorList>
            <person name="Bartling P."/>
            <person name="Bunk B."/>
            <person name="Overmann J."/>
            <person name="Brinkmann H."/>
            <person name="Petersen J."/>
        </authorList>
    </citation>
    <scope>NUCLEOTIDE SEQUENCE [LARGE SCALE GENOMIC DNA]</scope>
    <source>
        <strain evidence="2 3">MACL11</strain>
    </source>
</reference>
<dbReference type="InterPro" id="IPR049945">
    <property type="entry name" value="AAA_22"/>
</dbReference>
<gene>
    <name evidence="2" type="ORF">Mame_03106</name>
</gene>
<keyword evidence="3" id="KW-1185">Reference proteome</keyword>
<sequence length="325" mass="37187">MNTFIDMETVSIANRLKEAHYPFPRAQELRTQFNSCLEDYYAKAMSSKPFEARGLLVTGKSRMGKSHEIDHLIRAFNDSATPMPDGRPARFIQLRLWARNSLTDLGSSTLEALDYPAAGKDKQARQIWEMVFEQAKRNGVIGIHYDEAQHAFTDTGGAKNRTMLDNFKALMKEPRWPMILILSGVDGLSEHVERVGPEERRQLRHLLRPVRFQPIDPKADLNELNGLAYAYAKKAEIDFDPLSNADFFDRLCHACGKRWGLVIELIIDAFIRCKRAGEAQISLDHFIDAFAEMHGTPRDFSPFTAPDYQELFEPDRLLEILNQED</sequence>
<dbReference type="STRING" id="1122214.Mame_03106"/>
<feature type="domain" description="ORC1/DEAH AAA+ ATPase" evidence="1">
    <location>
        <begin position="52"/>
        <end position="189"/>
    </location>
</feature>
<proteinExistence type="predicted"/>
<dbReference type="SUPFAM" id="SSF52540">
    <property type="entry name" value="P-loop containing nucleoside triphosphate hydrolases"/>
    <property type="match status" value="1"/>
</dbReference>
<dbReference type="Pfam" id="PF13401">
    <property type="entry name" value="AAA_22"/>
    <property type="match status" value="1"/>
</dbReference>
<dbReference type="AlphaFoldDB" id="A0A1U9Z408"/>
<dbReference type="RefSeq" id="WP_018067827.1">
    <property type="nucleotide sequence ID" value="NZ_AQWH01000060.1"/>
</dbReference>
<dbReference type="Proteomes" id="UP000191135">
    <property type="component" value="Chromosome"/>
</dbReference>
<evidence type="ECO:0000313" key="2">
    <source>
        <dbReference type="EMBL" id="AQZ52421.1"/>
    </source>
</evidence>
<protein>
    <recommendedName>
        <fullName evidence="1">ORC1/DEAH AAA+ ATPase domain-containing protein</fullName>
    </recommendedName>
</protein>
<organism evidence="2 3">
    <name type="scientific">Martelella mediterranea DSM 17316</name>
    <dbReference type="NCBI Taxonomy" id="1122214"/>
    <lineage>
        <taxon>Bacteria</taxon>
        <taxon>Pseudomonadati</taxon>
        <taxon>Pseudomonadota</taxon>
        <taxon>Alphaproteobacteria</taxon>
        <taxon>Hyphomicrobiales</taxon>
        <taxon>Aurantimonadaceae</taxon>
        <taxon>Martelella</taxon>
    </lineage>
</organism>
<dbReference type="GO" id="GO:0016887">
    <property type="term" value="F:ATP hydrolysis activity"/>
    <property type="evidence" value="ECO:0007669"/>
    <property type="project" value="InterPro"/>
</dbReference>
<accession>A0A1U9Z408</accession>